<evidence type="ECO:0000259" key="5">
    <source>
        <dbReference type="Pfam" id="PF00884"/>
    </source>
</evidence>
<comment type="caution">
    <text evidence="6">The sequence shown here is derived from an EMBL/GenBank/DDBJ whole genome shotgun (WGS) entry which is preliminary data.</text>
</comment>
<keyword evidence="7" id="KW-1185">Reference proteome</keyword>
<evidence type="ECO:0000313" key="6">
    <source>
        <dbReference type="EMBL" id="MDO5971330.1"/>
    </source>
</evidence>
<keyword evidence="4" id="KW-0106">Calcium</keyword>
<reference evidence="6" key="1">
    <citation type="submission" date="2023-07" db="EMBL/GenBank/DDBJ databases">
        <title>Two novel species in the genus Flavivirga.</title>
        <authorList>
            <person name="Kwon K."/>
        </authorList>
    </citation>
    <scope>NUCLEOTIDE SEQUENCE</scope>
    <source>
        <strain evidence="6">KCTC 52353</strain>
    </source>
</reference>
<dbReference type="CDD" id="cd16146">
    <property type="entry name" value="ARS_like"/>
    <property type="match status" value="1"/>
</dbReference>
<keyword evidence="2" id="KW-0479">Metal-binding</keyword>
<feature type="domain" description="Sulfatase N-terminal" evidence="5">
    <location>
        <begin position="35"/>
        <end position="351"/>
    </location>
</feature>
<evidence type="ECO:0000256" key="1">
    <source>
        <dbReference type="ARBA" id="ARBA00008779"/>
    </source>
</evidence>
<evidence type="ECO:0000256" key="2">
    <source>
        <dbReference type="ARBA" id="ARBA00022723"/>
    </source>
</evidence>
<dbReference type="InterPro" id="IPR000917">
    <property type="entry name" value="Sulfatase_N"/>
</dbReference>
<dbReference type="SUPFAM" id="SSF53649">
    <property type="entry name" value="Alkaline phosphatase-like"/>
    <property type="match status" value="1"/>
</dbReference>
<name>A0ABT8WDX3_9FLAO</name>
<evidence type="ECO:0000256" key="4">
    <source>
        <dbReference type="ARBA" id="ARBA00022837"/>
    </source>
</evidence>
<dbReference type="Gene3D" id="3.30.1120.10">
    <property type="match status" value="1"/>
</dbReference>
<comment type="similarity">
    <text evidence="1">Belongs to the sulfatase family.</text>
</comment>
<dbReference type="InterPro" id="IPR050738">
    <property type="entry name" value="Sulfatase"/>
</dbReference>
<dbReference type="RefSeq" id="WP_303279037.1">
    <property type="nucleotide sequence ID" value="NZ_JAUOEK010000152.1"/>
</dbReference>
<evidence type="ECO:0000256" key="3">
    <source>
        <dbReference type="ARBA" id="ARBA00022801"/>
    </source>
</evidence>
<dbReference type="PANTHER" id="PTHR42693:SF53">
    <property type="entry name" value="ENDO-4-O-SULFATASE"/>
    <property type="match status" value="1"/>
</dbReference>
<dbReference type="Pfam" id="PF00884">
    <property type="entry name" value="Sulfatase"/>
    <property type="match status" value="1"/>
</dbReference>
<dbReference type="InterPro" id="IPR017850">
    <property type="entry name" value="Alkaline_phosphatase_core_sf"/>
</dbReference>
<evidence type="ECO:0000313" key="7">
    <source>
        <dbReference type="Proteomes" id="UP001176883"/>
    </source>
</evidence>
<organism evidence="6 7">
    <name type="scientific">Flavivirga aquimarina</name>
    <dbReference type="NCBI Taxonomy" id="2027862"/>
    <lineage>
        <taxon>Bacteria</taxon>
        <taxon>Pseudomonadati</taxon>
        <taxon>Bacteroidota</taxon>
        <taxon>Flavobacteriia</taxon>
        <taxon>Flavobacteriales</taxon>
        <taxon>Flavobacteriaceae</taxon>
        <taxon>Flavivirga</taxon>
    </lineage>
</organism>
<gene>
    <name evidence="6" type="ORF">Q4Q35_16090</name>
</gene>
<dbReference type="PANTHER" id="PTHR42693">
    <property type="entry name" value="ARYLSULFATASE FAMILY MEMBER"/>
    <property type="match status" value="1"/>
</dbReference>
<keyword evidence="3" id="KW-0378">Hydrolase</keyword>
<dbReference type="EMBL" id="JAUOEK010000152">
    <property type="protein sequence ID" value="MDO5971330.1"/>
    <property type="molecule type" value="Genomic_DNA"/>
</dbReference>
<dbReference type="Gene3D" id="3.40.720.10">
    <property type="entry name" value="Alkaline Phosphatase, subunit A"/>
    <property type="match status" value="1"/>
</dbReference>
<dbReference type="PROSITE" id="PS00523">
    <property type="entry name" value="SULFATASE_1"/>
    <property type="match status" value="1"/>
</dbReference>
<proteinExistence type="inferred from homology"/>
<protein>
    <submittedName>
        <fullName evidence="6">Arylsulfatase</fullName>
    </submittedName>
</protein>
<dbReference type="InterPro" id="IPR024607">
    <property type="entry name" value="Sulfatase_CS"/>
</dbReference>
<accession>A0ABT8WDX3</accession>
<dbReference type="Proteomes" id="UP001176883">
    <property type="component" value="Unassembled WGS sequence"/>
</dbReference>
<sequence length="616" mass="71026">MKKTNLKVIVALCFVFFSCKEEHKTTVSNVDTKKPNVIIIMTDDQGYGDLSCHGNPYVKTPIIDEFYRKSIRFTDFHVDPSCSPTRSALLTGNYSARAGVWHTIGGRSLLKEGMVTMPELFKDNGYETAVFGKWHLGENYPFRPIDRGFKEAIVHGGGGIGQNPDYWGNNYDDDTYKHKGVFKKYDGYCNTVWFGEAINYIKKNKDKPFFCYISTNLPHAPLLVDEKYIEPYKKQVSGRLASYYGMISKIDEDIGVLFKEVKNMGLEENTIVIFMTDNGPCPWFGGIVIDFETGLVKEGYSSGMRGGKIWGYENAQHVPFFIRWPKGNIKGGKDIDVLTAHIDVMPTLIDLCKLNIDDTLKIDGRNLTPLLDGSNKEWLDDRTLFIHNQRVEYPVKDKEYQVLTEQWRLVKRETDELYNIKTDPEQKTNVVKQHPNIVKDLYHRYENWWEDVSVDFDKYAKIYIGTPYENPVSLYAHDAHTRNGKKIWVVNVARDGKYEVNLNRWPQESEKRIVENRRGDQEVDIENVHLNVGNIYKTATVTNDMKTVKFELNLKAGTTCFETYFKLKGSSKTFSTECIYVNYIGKGEEPKIKDYVASVPDRLLKDNYKQKVILFD</sequence>
<dbReference type="PROSITE" id="PS51257">
    <property type="entry name" value="PROKAR_LIPOPROTEIN"/>
    <property type="match status" value="1"/>
</dbReference>